<protein>
    <submittedName>
        <fullName evidence="2">Uncharacterized protein</fullName>
    </submittedName>
</protein>
<dbReference type="GeneID" id="25257812"/>
<organism evidence="2 3">
    <name type="scientific">Eimeria tenella</name>
    <name type="common">Coccidian parasite</name>
    <dbReference type="NCBI Taxonomy" id="5802"/>
    <lineage>
        <taxon>Eukaryota</taxon>
        <taxon>Sar</taxon>
        <taxon>Alveolata</taxon>
        <taxon>Apicomplexa</taxon>
        <taxon>Conoidasida</taxon>
        <taxon>Coccidia</taxon>
        <taxon>Eucoccidiorida</taxon>
        <taxon>Eimeriorina</taxon>
        <taxon>Eimeriidae</taxon>
        <taxon>Eimeria</taxon>
    </lineage>
</organism>
<reference evidence="2" key="1">
    <citation type="submission" date="2013-10" db="EMBL/GenBank/DDBJ databases">
        <title>Genomic analysis of the causative agents of coccidiosis in chickens.</title>
        <authorList>
            <person name="Reid A.J."/>
            <person name="Blake D."/>
            <person name="Billington K."/>
            <person name="Browne H."/>
            <person name="Dunn M."/>
            <person name="Hung S."/>
            <person name="Kawahara F."/>
            <person name="Miranda-Saavedra D."/>
            <person name="Mourier T."/>
            <person name="Nagra H."/>
            <person name="Otto T.D."/>
            <person name="Rawlings N."/>
            <person name="Sanchez A."/>
            <person name="Sanders M."/>
            <person name="Subramaniam C."/>
            <person name="Tay Y."/>
            <person name="Dear P."/>
            <person name="Doerig C."/>
            <person name="Gruber A."/>
            <person name="Parkinson J."/>
            <person name="Shirley M."/>
            <person name="Wan K.L."/>
            <person name="Berriman M."/>
            <person name="Tomley F."/>
            <person name="Pain A."/>
        </authorList>
    </citation>
    <scope>NUCLEOTIDE SEQUENCE [LARGE SCALE GENOMIC DNA]</scope>
    <source>
        <strain evidence="2">Houghton</strain>
    </source>
</reference>
<name>U6KKH5_EIMTE</name>
<feature type="region of interest" description="Disordered" evidence="1">
    <location>
        <begin position="1"/>
        <end position="62"/>
    </location>
</feature>
<dbReference type="EMBL" id="HG673853">
    <property type="protein sequence ID" value="CDJ38404.1"/>
    <property type="molecule type" value="Genomic_DNA"/>
</dbReference>
<sequence length="121" mass="12712">MSALGAPLKPPPQQQQLLLLKQQQQQQQQRAPAAPKGTAAAAAANGDGHEAPTAKALQGPPHLEAGEGTKLYGFFLSCCWQQKLPNGHSLSLICSSENGCVAALFQFEAESYSGQPAATRM</sequence>
<proteinExistence type="predicted"/>
<keyword evidence="3" id="KW-1185">Reference proteome</keyword>
<evidence type="ECO:0000256" key="1">
    <source>
        <dbReference type="SAM" id="MobiDB-lite"/>
    </source>
</evidence>
<evidence type="ECO:0000313" key="2">
    <source>
        <dbReference type="EMBL" id="CDJ38404.1"/>
    </source>
</evidence>
<reference evidence="2" key="2">
    <citation type="submission" date="2013-10" db="EMBL/GenBank/DDBJ databases">
        <authorList>
            <person name="Aslett M."/>
        </authorList>
    </citation>
    <scope>NUCLEOTIDE SEQUENCE [LARGE SCALE GENOMIC DNA]</scope>
    <source>
        <strain evidence="2">Houghton</strain>
    </source>
</reference>
<dbReference type="RefSeq" id="XP_013229242.1">
    <property type="nucleotide sequence ID" value="XM_013373788.1"/>
</dbReference>
<dbReference type="Proteomes" id="UP000030747">
    <property type="component" value="Unassembled WGS sequence"/>
</dbReference>
<dbReference type="VEuPathDB" id="ToxoDB:ETH_00043865"/>
<accession>U6KKH5</accession>
<feature type="compositionally biased region" description="Low complexity" evidence="1">
    <location>
        <begin position="14"/>
        <end position="46"/>
    </location>
</feature>
<dbReference type="AlphaFoldDB" id="U6KKH5"/>
<evidence type="ECO:0000313" key="3">
    <source>
        <dbReference type="Proteomes" id="UP000030747"/>
    </source>
</evidence>
<gene>
    <name evidence="2" type="ORF">ETH_00043865</name>
</gene>